<dbReference type="RefSeq" id="WP_137065814.1">
    <property type="nucleotide sequence ID" value="NZ_CP040748.1"/>
</dbReference>
<evidence type="ECO:0000313" key="3">
    <source>
        <dbReference type="Proteomes" id="UP000307808"/>
    </source>
</evidence>
<gene>
    <name evidence="2" type="ORF">FC770_09190</name>
</gene>
<name>A0A4U2YPF8_9ACTN</name>
<dbReference type="EMBL" id="SZPY01000002">
    <property type="protein sequence ID" value="TKI62545.1"/>
    <property type="molecule type" value="Genomic_DNA"/>
</dbReference>
<evidence type="ECO:0000256" key="1">
    <source>
        <dbReference type="SAM" id="MobiDB-lite"/>
    </source>
</evidence>
<evidence type="ECO:0000313" key="2">
    <source>
        <dbReference type="EMBL" id="TKI62545.1"/>
    </source>
</evidence>
<proteinExistence type="predicted"/>
<dbReference type="AlphaFoldDB" id="A0A4U2YPF8"/>
<evidence type="ECO:0008006" key="4">
    <source>
        <dbReference type="Google" id="ProtNLM"/>
    </source>
</evidence>
<accession>A0A4U2YPF8</accession>
<reference evidence="2 3" key="1">
    <citation type="submission" date="2019-04" db="EMBL/GenBank/DDBJ databases">
        <authorList>
            <person name="Dong K."/>
        </authorList>
    </citation>
    <scope>NUCLEOTIDE SEQUENCE [LARGE SCALE GENOMIC DNA]</scope>
    <source>
        <strain evidence="3">dk3543</strain>
    </source>
</reference>
<feature type="region of interest" description="Disordered" evidence="1">
    <location>
        <begin position="1"/>
        <end position="21"/>
    </location>
</feature>
<dbReference type="OrthoDB" id="3535759at2"/>
<protein>
    <recommendedName>
        <fullName evidence="4">DUF4913 domain-containing protein</fullName>
    </recommendedName>
</protein>
<keyword evidence="3" id="KW-1185">Reference proteome</keyword>
<sequence>MDPYGGYEATEESSSGPFQRDDLPGAVNWNLLLADEADYEWHDLDRWVKWLKTSHGLSPSIVPPFYYLHDELVWELSALHTHWLSCYHQTASPSAPIAWRRDFEDTKHRLRDWVAISGTRLDRDRPTRVTFWPGETPVVQPAEITIQDRDGHFEEFVRQDVQRRRRIEASVNSPLVG</sequence>
<dbReference type="Proteomes" id="UP000307808">
    <property type="component" value="Unassembled WGS sequence"/>
</dbReference>
<organism evidence="2 3">
    <name type="scientific">Nocardioides jishulii</name>
    <dbReference type="NCBI Taxonomy" id="2575440"/>
    <lineage>
        <taxon>Bacteria</taxon>
        <taxon>Bacillati</taxon>
        <taxon>Actinomycetota</taxon>
        <taxon>Actinomycetes</taxon>
        <taxon>Propionibacteriales</taxon>
        <taxon>Nocardioidaceae</taxon>
        <taxon>Nocardioides</taxon>
    </lineage>
</organism>
<comment type="caution">
    <text evidence="2">The sequence shown here is derived from an EMBL/GenBank/DDBJ whole genome shotgun (WGS) entry which is preliminary data.</text>
</comment>